<proteinExistence type="predicted"/>
<dbReference type="Gramene" id="TKW24054">
    <property type="protein sequence ID" value="TKW24054"/>
    <property type="gene ID" value="SEVIR_3G027201v2"/>
</dbReference>
<gene>
    <name evidence="2" type="ORF">SEVIR_3G027201v2</name>
</gene>
<feature type="compositionally biased region" description="Low complexity" evidence="1">
    <location>
        <begin position="62"/>
        <end position="71"/>
    </location>
</feature>
<protein>
    <submittedName>
        <fullName evidence="2">Uncharacterized protein</fullName>
    </submittedName>
</protein>
<evidence type="ECO:0000313" key="2">
    <source>
        <dbReference type="EMBL" id="TKW24054.1"/>
    </source>
</evidence>
<feature type="compositionally biased region" description="Basic and acidic residues" evidence="1">
    <location>
        <begin position="134"/>
        <end position="145"/>
    </location>
</feature>
<feature type="region of interest" description="Disordered" evidence="1">
    <location>
        <begin position="125"/>
        <end position="166"/>
    </location>
</feature>
<organism evidence="2 3">
    <name type="scientific">Setaria viridis</name>
    <name type="common">Green bristlegrass</name>
    <name type="synonym">Setaria italica subsp. viridis</name>
    <dbReference type="NCBI Taxonomy" id="4556"/>
    <lineage>
        <taxon>Eukaryota</taxon>
        <taxon>Viridiplantae</taxon>
        <taxon>Streptophyta</taxon>
        <taxon>Embryophyta</taxon>
        <taxon>Tracheophyta</taxon>
        <taxon>Spermatophyta</taxon>
        <taxon>Magnoliopsida</taxon>
        <taxon>Liliopsida</taxon>
        <taxon>Poales</taxon>
        <taxon>Poaceae</taxon>
        <taxon>PACMAD clade</taxon>
        <taxon>Panicoideae</taxon>
        <taxon>Panicodae</taxon>
        <taxon>Paniceae</taxon>
        <taxon>Cenchrinae</taxon>
        <taxon>Setaria</taxon>
    </lineage>
</organism>
<sequence>MEMEGARAKEEKKKKKKGRRNGRAHTRNGAGGLHPLARSPHGLVGGDAMEERERVAGGGDAAAGERAALEVLEGDEPGGLGRGGEVAEDVLEEALVAGERDGARAGSGWEAVLLLRLPEQLPEHRVVQVRRPHHEPPRRAADAHRHVPRRDHRLAGRRHRRARRGA</sequence>
<dbReference type="EMBL" id="CM016554">
    <property type="protein sequence ID" value="TKW24054.1"/>
    <property type="molecule type" value="Genomic_DNA"/>
</dbReference>
<keyword evidence="3" id="KW-1185">Reference proteome</keyword>
<feature type="compositionally biased region" description="Basic and acidic residues" evidence="1">
    <location>
        <begin position="1"/>
        <end position="11"/>
    </location>
</feature>
<feature type="region of interest" description="Disordered" evidence="1">
    <location>
        <begin position="1"/>
        <end position="84"/>
    </location>
</feature>
<feature type="compositionally biased region" description="Basic residues" evidence="1">
    <location>
        <begin position="146"/>
        <end position="166"/>
    </location>
</feature>
<dbReference type="Proteomes" id="UP000298652">
    <property type="component" value="Chromosome 3"/>
</dbReference>
<feature type="compositionally biased region" description="Basic residues" evidence="1">
    <location>
        <begin position="12"/>
        <end position="26"/>
    </location>
</feature>
<dbReference type="AlphaFoldDB" id="A0A4U6V7M7"/>
<name>A0A4U6V7M7_SETVI</name>
<reference evidence="2" key="1">
    <citation type="submission" date="2019-03" db="EMBL/GenBank/DDBJ databases">
        <title>WGS assembly of Setaria viridis.</title>
        <authorList>
            <person name="Huang P."/>
            <person name="Jenkins J."/>
            <person name="Grimwood J."/>
            <person name="Barry K."/>
            <person name="Healey A."/>
            <person name="Mamidi S."/>
            <person name="Sreedasyam A."/>
            <person name="Shu S."/>
            <person name="Feldman M."/>
            <person name="Wu J."/>
            <person name="Yu Y."/>
            <person name="Chen C."/>
            <person name="Johnson J."/>
            <person name="Rokhsar D."/>
            <person name="Baxter I."/>
            <person name="Schmutz J."/>
            <person name="Brutnell T."/>
            <person name="Kellogg E."/>
        </authorList>
    </citation>
    <scope>NUCLEOTIDE SEQUENCE [LARGE SCALE GENOMIC DNA]</scope>
</reference>
<accession>A0A4U6V7M7</accession>
<evidence type="ECO:0000256" key="1">
    <source>
        <dbReference type="SAM" id="MobiDB-lite"/>
    </source>
</evidence>
<evidence type="ECO:0000313" key="3">
    <source>
        <dbReference type="Proteomes" id="UP000298652"/>
    </source>
</evidence>